<evidence type="ECO:0000259" key="5">
    <source>
        <dbReference type="PROSITE" id="PS50977"/>
    </source>
</evidence>
<evidence type="ECO:0000256" key="3">
    <source>
        <dbReference type="ARBA" id="ARBA00023163"/>
    </source>
</evidence>
<keyword evidence="7" id="KW-1185">Reference proteome</keyword>
<organism evidence="6 7">
    <name type="scientific">Nonomuraea terrae</name>
    <dbReference type="NCBI Taxonomy" id="2530383"/>
    <lineage>
        <taxon>Bacteria</taxon>
        <taxon>Bacillati</taxon>
        <taxon>Actinomycetota</taxon>
        <taxon>Actinomycetes</taxon>
        <taxon>Streptosporangiales</taxon>
        <taxon>Streptosporangiaceae</taxon>
        <taxon>Nonomuraea</taxon>
    </lineage>
</organism>
<keyword evidence="1" id="KW-0805">Transcription regulation</keyword>
<dbReference type="RefSeq" id="WP_132622577.1">
    <property type="nucleotide sequence ID" value="NZ_SMKQ01000277.1"/>
</dbReference>
<evidence type="ECO:0000313" key="7">
    <source>
        <dbReference type="Proteomes" id="UP000295302"/>
    </source>
</evidence>
<dbReference type="PRINTS" id="PR00455">
    <property type="entry name" value="HTHTETR"/>
</dbReference>
<name>A0A4R4XNX7_9ACTN</name>
<protein>
    <submittedName>
        <fullName evidence="6">TetR/AcrR family transcriptional regulator</fullName>
    </submittedName>
</protein>
<evidence type="ECO:0000256" key="4">
    <source>
        <dbReference type="PROSITE-ProRule" id="PRU00335"/>
    </source>
</evidence>
<dbReference type="PANTHER" id="PTHR30055:SF234">
    <property type="entry name" value="HTH-TYPE TRANSCRIPTIONAL REGULATOR BETI"/>
    <property type="match status" value="1"/>
</dbReference>
<feature type="domain" description="HTH tetR-type" evidence="5">
    <location>
        <begin position="11"/>
        <end position="70"/>
    </location>
</feature>
<dbReference type="OrthoDB" id="9795011at2"/>
<dbReference type="GO" id="GO:0003700">
    <property type="term" value="F:DNA-binding transcription factor activity"/>
    <property type="evidence" value="ECO:0007669"/>
    <property type="project" value="TreeGrafter"/>
</dbReference>
<evidence type="ECO:0000256" key="2">
    <source>
        <dbReference type="ARBA" id="ARBA00023125"/>
    </source>
</evidence>
<dbReference type="SUPFAM" id="SSF46689">
    <property type="entry name" value="Homeodomain-like"/>
    <property type="match status" value="1"/>
</dbReference>
<proteinExistence type="predicted"/>
<accession>A0A4R4XNX7</accession>
<dbReference type="AlphaFoldDB" id="A0A4R4XNX7"/>
<comment type="caution">
    <text evidence="6">The sequence shown here is derived from an EMBL/GenBank/DDBJ whole genome shotgun (WGS) entry which is preliminary data.</text>
</comment>
<dbReference type="EMBL" id="SMKQ01000277">
    <property type="protein sequence ID" value="TDD32760.1"/>
    <property type="molecule type" value="Genomic_DNA"/>
</dbReference>
<keyword evidence="3" id="KW-0804">Transcription</keyword>
<dbReference type="InterPro" id="IPR050109">
    <property type="entry name" value="HTH-type_TetR-like_transc_reg"/>
</dbReference>
<sequence>MREQVRRADARHDSARVARAAIAVLSEKGPAASLDDIARRAGIGIATVYRRFGDRDGVIRAALSAYVAETVEPRLRGARDGGDAGRALTEALAATVALLAARHGLLAARGKGRDRPVPVVDSVGVGGGVVDRLRELRVPVLAFTGSAGTRARTRDGEFSFNYTRSAAYWQMRELLDPAFVRRSRCRRTTC</sequence>
<reference evidence="6 7" key="1">
    <citation type="submission" date="2019-03" db="EMBL/GenBank/DDBJ databases">
        <title>Draft genome sequences of novel Actinobacteria.</title>
        <authorList>
            <person name="Sahin N."/>
            <person name="Ay H."/>
            <person name="Saygin H."/>
        </authorList>
    </citation>
    <scope>NUCLEOTIDE SEQUENCE [LARGE SCALE GENOMIC DNA]</scope>
    <source>
        <strain evidence="6 7">CH32</strain>
    </source>
</reference>
<evidence type="ECO:0000313" key="6">
    <source>
        <dbReference type="EMBL" id="TDD32760.1"/>
    </source>
</evidence>
<dbReference type="PANTHER" id="PTHR30055">
    <property type="entry name" value="HTH-TYPE TRANSCRIPTIONAL REGULATOR RUTR"/>
    <property type="match status" value="1"/>
</dbReference>
<evidence type="ECO:0000256" key="1">
    <source>
        <dbReference type="ARBA" id="ARBA00023015"/>
    </source>
</evidence>
<dbReference type="Gene3D" id="1.10.357.10">
    <property type="entry name" value="Tetracycline Repressor, domain 2"/>
    <property type="match status" value="1"/>
</dbReference>
<gene>
    <name evidence="6" type="ORF">E1286_43215</name>
</gene>
<feature type="DNA-binding region" description="H-T-H motif" evidence="4">
    <location>
        <begin position="33"/>
        <end position="52"/>
    </location>
</feature>
<dbReference type="GO" id="GO:0000976">
    <property type="term" value="F:transcription cis-regulatory region binding"/>
    <property type="evidence" value="ECO:0007669"/>
    <property type="project" value="TreeGrafter"/>
</dbReference>
<dbReference type="InterPro" id="IPR001647">
    <property type="entry name" value="HTH_TetR"/>
</dbReference>
<dbReference type="Proteomes" id="UP000295302">
    <property type="component" value="Unassembled WGS sequence"/>
</dbReference>
<dbReference type="InterPro" id="IPR009057">
    <property type="entry name" value="Homeodomain-like_sf"/>
</dbReference>
<dbReference type="Pfam" id="PF00440">
    <property type="entry name" value="TetR_N"/>
    <property type="match status" value="1"/>
</dbReference>
<keyword evidence="2 4" id="KW-0238">DNA-binding</keyword>
<dbReference type="PROSITE" id="PS50977">
    <property type="entry name" value="HTH_TETR_2"/>
    <property type="match status" value="1"/>
</dbReference>